<dbReference type="Proteomes" id="UP001154252">
    <property type="component" value="Unassembled WGS sequence"/>
</dbReference>
<dbReference type="OrthoDB" id="4317186at2759"/>
<reference evidence="1" key="1">
    <citation type="submission" date="2021-07" db="EMBL/GenBank/DDBJ databases">
        <authorList>
            <person name="Branca A.L. A."/>
        </authorList>
    </citation>
    <scope>NUCLEOTIDE SEQUENCE</scope>
</reference>
<comment type="caution">
    <text evidence="1">The sequence shown here is derived from an EMBL/GenBank/DDBJ whole genome shotgun (WGS) entry which is preliminary data.</text>
</comment>
<organism evidence="1 2">
    <name type="scientific">Penicillium egyptiacum</name>
    <dbReference type="NCBI Taxonomy" id="1303716"/>
    <lineage>
        <taxon>Eukaryota</taxon>
        <taxon>Fungi</taxon>
        <taxon>Dikarya</taxon>
        <taxon>Ascomycota</taxon>
        <taxon>Pezizomycotina</taxon>
        <taxon>Eurotiomycetes</taxon>
        <taxon>Eurotiomycetidae</taxon>
        <taxon>Eurotiales</taxon>
        <taxon>Aspergillaceae</taxon>
        <taxon>Penicillium</taxon>
    </lineage>
</organism>
<name>A0A9W4K7W5_9EURO</name>
<sequence length="366" mass="41329">MPQYTVGDLIGHPSPAQLAVDTDTSISTKQWTNDYPPLHDRALTVMPPTMQALAAFLLPPEGTVAHSVGLETPAYKLNSQSLEQSTEGDVTHDFFQNISPLVELAFGDSACSIPHPSAPSTASVRGGPKLNPRALVGSDVTERKIVDYQLTMAHRKQYLEGAAIVGEFKRPRVIKRREWMFDRRPSNTTKRLMQEIRGYAYLYKCPQAFVFDSGTLVLLQFRARDAEAIRDEMCPVDICIIPREELGHGDQCTMAEGLRALALKGFTRLCATGDSVPTESGNNIRSPTKLNLAGFDRRYEFWSGRPFWVDHRTRERRSDHPSGYFRDLRFVRTRDSDRGPEFKGYWSWFDHEGHLVVDDTTNCFLS</sequence>
<proteinExistence type="predicted"/>
<protein>
    <submittedName>
        <fullName evidence="1">Uncharacterized protein</fullName>
    </submittedName>
</protein>
<accession>A0A9W4K7W5</accession>
<dbReference type="AlphaFoldDB" id="A0A9W4K7W5"/>
<evidence type="ECO:0000313" key="2">
    <source>
        <dbReference type="Proteomes" id="UP001154252"/>
    </source>
</evidence>
<gene>
    <name evidence="1" type="ORF">PEGY_LOCUS1128</name>
</gene>
<dbReference type="EMBL" id="CAJVRC010000837">
    <property type="protein sequence ID" value="CAG8887483.1"/>
    <property type="molecule type" value="Genomic_DNA"/>
</dbReference>
<evidence type="ECO:0000313" key="1">
    <source>
        <dbReference type="EMBL" id="CAG8887483.1"/>
    </source>
</evidence>
<keyword evidence="2" id="KW-1185">Reference proteome</keyword>